<comment type="subcellular location">
    <subcellularLocation>
        <location evidence="1">Cell membrane</location>
        <topology evidence="1">Lipid-anchor</topology>
        <topology evidence="1">GPI-anchor</topology>
    </subcellularLocation>
</comment>
<feature type="region of interest" description="Disordered" evidence="10">
    <location>
        <begin position="1"/>
        <end position="33"/>
    </location>
</feature>
<evidence type="ECO:0000256" key="3">
    <source>
        <dbReference type="ARBA" id="ARBA00022622"/>
    </source>
</evidence>
<feature type="domain" description="UPAR/Ly6" evidence="11">
    <location>
        <begin position="64"/>
        <end position="139"/>
    </location>
</feature>
<evidence type="ECO:0000256" key="2">
    <source>
        <dbReference type="ARBA" id="ARBA00022475"/>
    </source>
</evidence>
<protein>
    <submittedName>
        <fullName evidence="13">Sperm acrosome membrane-associated protein 4</fullName>
    </submittedName>
</protein>
<dbReference type="GeneID" id="139177163"/>
<evidence type="ECO:0000259" key="11">
    <source>
        <dbReference type="Pfam" id="PF00021"/>
    </source>
</evidence>
<evidence type="ECO:0000256" key="6">
    <source>
        <dbReference type="ARBA" id="ARBA00023157"/>
    </source>
</evidence>
<keyword evidence="2" id="KW-1003">Cell membrane</keyword>
<dbReference type="InterPro" id="IPR016054">
    <property type="entry name" value="LY6_UPA_recep-like"/>
</dbReference>
<dbReference type="RefSeq" id="XP_070627520.1">
    <property type="nucleotide sequence ID" value="XM_070771419.1"/>
</dbReference>
<evidence type="ECO:0000256" key="4">
    <source>
        <dbReference type="ARBA" id="ARBA00022729"/>
    </source>
</evidence>
<proteinExistence type="inferred from homology"/>
<keyword evidence="7" id="KW-0325">Glycoprotein</keyword>
<dbReference type="SUPFAM" id="SSF57302">
    <property type="entry name" value="Snake toxin-like"/>
    <property type="match status" value="1"/>
</dbReference>
<dbReference type="Gene3D" id="2.10.60.10">
    <property type="entry name" value="CD59"/>
    <property type="match status" value="1"/>
</dbReference>
<evidence type="ECO:0000313" key="13">
    <source>
        <dbReference type="RefSeq" id="XP_070627520.1"/>
    </source>
</evidence>
<comment type="similarity">
    <text evidence="9">Belongs to the SPACA4/bouncer family.</text>
</comment>
<dbReference type="PANTHER" id="PTHR47613:SF1">
    <property type="entry name" value="SPERM ACROSOME MEMBRANE-ASSOCIATED PROTEIN 4"/>
    <property type="match status" value="1"/>
</dbReference>
<keyword evidence="4" id="KW-0732">Signal</keyword>
<keyword evidence="12" id="KW-1185">Reference proteome</keyword>
<dbReference type="CDD" id="cd23574">
    <property type="entry name" value="TFP_LU_ECD_SPACA4"/>
    <property type="match status" value="1"/>
</dbReference>
<evidence type="ECO:0000256" key="1">
    <source>
        <dbReference type="ARBA" id="ARBA00004609"/>
    </source>
</evidence>
<evidence type="ECO:0000256" key="9">
    <source>
        <dbReference type="ARBA" id="ARBA00029446"/>
    </source>
</evidence>
<evidence type="ECO:0000256" key="5">
    <source>
        <dbReference type="ARBA" id="ARBA00023136"/>
    </source>
</evidence>
<keyword evidence="8" id="KW-0449">Lipoprotein</keyword>
<dbReference type="Proteomes" id="UP001652663">
    <property type="component" value="Chromosome 18"/>
</dbReference>
<reference evidence="13" key="1">
    <citation type="submission" date="2025-08" db="UniProtKB">
        <authorList>
            <consortium name="RefSeq"/>
        </authorList>
    </citation>
    <scope>IDENTIFICATION</scope>
    <source>
        <tissue evidence="13">Blood</tissue>
    </source>
</reference>
<dbReference type="Pfam" id="PF00021">
    <property type="entry name" value="UPAR_LY6"/>
    <property type="match status" value="1"/>
</dbReference>
<evidence type="ECO:0000256" key="8">
    <source>
        <dbReference type="ARBA" id="ARBA00023288"/>
    </source>
</evidence>
<evidence type="ECO:0000313" key="12">
    <source>
        <dbReference type="Proteomes" id="UP001652663"/>
    </source>
</evidence>
<evidence type="ECO:0000256" key="10">
    <source>
        <dbReference type="SAM" id="MobiDB-lite"/>
    </source>
</evidence>
<evidence type="ECO:0000256" key="7">
    <source>
        <dbReference type="ARBA" id="ARBA00023180"/>
    </source>
</evidence>
<gene>
    <name evidence="13" type="primary">SPACA4</name>
</gene>
<name>A0ABM4QW42_BOSIN</name>
<organism evidence="12 13">
    <name type="scientific">Bos indicus</name>
    <name type="common">Zebu</name>
    <dbReference type="NCBI Taxonomy" id="9915"/>
    <lineage>
        <taxon>Eukaryota</taxon>
        <taxon>Metazoa</taxon>
        <taxon>Chordata</taxon>
        <taxon>Craniata</taxon>
        <taxon>Vertebrata</taxon>
        <taxon>Euteleostomi</taxon>
        <taxon>Mammalia</taxon>
        <taxon>Eutheria</taxon>
        <taxon>Laurasiatheria</taxon>
        <taxon>Artiodactyla</taxon>
        <taxon>Ruminantia</taxon>
        <taxon>Pecora</taxon>
        <taxon>Bovidae</taxon>
        <taxon>Bovinae</taxon>
        <taxon>Bos</taxon>
    </lineage>
</organism>
<dbReference type="InterPro" id="IPR045860">
    <property type="entry name" value="Snake_toxin-like_sf"/>
</dbReference>
<dbReference type="InterPro" id="IPR046354">
    <property type="entry name" value="SPACA4/Bouncer"/>
</dbReference>
<dbReference type="PANTHER" id="PTHR47613">
    <property type="entry name" value="SPERM ACROSOME MEMBRANE-ASSOCIATED PROTEIN 4"/>
    <property type="match status" value="1"/>
</dbReference>
<keyword evidence="6" id="KW-1015">Disulfide bond</keyword>
<sequence length="167" mass="17459">MPGAGPGRSEVPRVRGMSFSSSWRPGKPTARLGHRHRRQATMVLGWLPLLVMVLAPGTTGVKDCVFCELTDSTSCPGTSMRCGDDEDCFTGHGVAPGVGPIINKGCVHATSCGHEEPINYMGVTYSLTTNCCTGHMCNGAPDPTRGRLAGAAASLALGVLLLLQHVL</sequence>
<keyword evidence="5" id="KW-0472">Membrane</keyword>
<keyword evidence="3" id="KW-0336">GPI-anchor</keyword>
<accession>A0ABM4QW42</accession>